<dbReference type="RefSeq" id="WP_179252068.1">
    <property type="nucleotide sequence ID" value="NZ_JACBIV010000004.1"/>
</dbReference>
<dbReference type="InterPro" id="IPR054440">
    <property type="entry name" value="Gp32-like"/>
</dbReference>
<reference evidence="1" key="1">
    <citation type="submission" date="2020-08" db="EMBL/GenBank/DDBJ databases">
        <title>Food and environmental bacterial isolates.</title>
        <authorList>
            <person name="Richter L."/>
            <person name="Du Plessis E.M."/>
            <person name="Duvenage S."/>
            <person name="Allam M."/>
            <person name="Korsten L."/>
        </authorList>
    </citation>
    <scope>NUCLEOTIDE SEQUENCE</scope>
    <source>
        <strain evidence="1">UPMP2127</strain>
    </source>
</reference>
<gene>
    <name evidence="1" type="ORF">H8J20_04405</name>
</gene>
<evidence type="ECO:0000313" key="1">
    <source>
        <dbReference type="EMBL" id="MBC3211374.1"/>
    </source>
</evidence>
<dbReference type="AlphaFoldDB" id="A0AAW3WKX0"/>
<dbReference type="Proteomes" id="UP000659084">
    <property type="component" value="Unassembled WGS sequence"/>
</dbReference>
<comment type="caution">
    <text evidence="1">The sequence shown here is derived from an EMBL/GenBank/DDBJ whole genome shotgun (WGS) entry which is preliminary data.</text>
</comment>
<dbReference type="EMBL" id="JACNYO010000003">
    <property type="protein sequence ID" value="MBC3211374.1"/>
    <property type="molecule type" value="Genomic_DNA"/>
</dbReference>
<name>A0AAW3WKX0_SERFO</name>
<accession>A0AAW3WKX0</accession>
<dbReference type="Pfam" id="PF22764">
    <property type="entry name" value="E217_Gp32"/>
    <property type="match status" value="1"/>
</dbReference>
<sequence length="147" mass="15617">MNDISGFGLIANVRASTTFPAGFNVTQFADDADPLDSPSQQLNDVGMGLNGDMVVWSVAQPLVITLNVIPNSDDDKNLYVLAEANRVGKGKTSARDKITLVFTYPDGTVRTLSNGVITDAMLGNGVASAGRMKSKPYVFKFENQVGA</sequence>
<proteinExistence type="predicted"/>
<organism evidence="1 2">
    <name type="scientific">Serratia fonticola</name>
    <dbReference type="NCBI Taxonomy" id="47917"/>
    <lineage>
        <taxon>Bacteria</taxon>
        <taxon>Pseudomonadati</taxon>
        <taxon>Pseudomonadota</taxon>
        <taxon>Gammaproteobacteria</taxon>
        <taxon>Enterobacterales</taxon>
        <taxon>Yersiniaceae</taxon>
        <taxon>Serratia</taxon>
    </lineage>
</organism>
<evidence type="ECO:0008006" key="3">
    <source>
        <dbReference type="Google" id="ProtNLM"/>
    </source>
</evidence>
<evidence type="ECO:0000313" key="2">
    <source>
        <dbReference type="Proteomes" id="UP000659084"/>
    </source>
</evidence>
<protein>
    <recommendedName>
        <fullName evidence="3">Phage tail protein</fullName>
    </recommendedName>
</protein>